<dbReference type="eggNOG" id="KOG2533">
    <property type="taxonomic scope" value="Eukaryota"/>
</dbReference>
<feature type="transmembrane region" description="Helical" evidence="8">
    <location>
        <begin position="183"/>
        <end position="203"/>
    </location>
</feature>
<accession>F0XQF0</accession>
<dbReference type="InterPro" id="IPR011701">
    <property type="entry name" value="MFS"/>
</dbReference>
<feature type="transmembrane region" description="Helical" evidence="8">
    <location>
        <begin position="120"/>
        <end position="140"/>
    </location>
</feature>
<evidence type="ECO:0000256" key="6">
    <source>
        <dbReference type="ARBA" id="ARBA00037968"/>
    </source>
</evidence>
<dbReference type="GeneID" id="25980576"/>
<evidence type="ECO:0000256" key="3">
    <source>
        <dbReference type="ARBA" id="ARBA00022692"/>
    </source>
</evidence>
<dbReference type="PANTHER" id="PTHR43791">
    <property type="entry name" value="PERMEASE-RELATED"/>
    <property type="match status" value="1"/>
</dbReference>
<comment type="similarity">
    <text evidence="6">Belongs to the major facilitator superfamily. Allantoate permease family.</text>
</comment>
<evidence type="ECO:0000256" key="2">
    <source>
        <dbReference type="ARBA" id="ARBA00022448"/>
    </source>
</evidence>
<feature type="transmembrane region" description="Helical" evidence="8">
    <location>
        <begin position="378"/>
        <end position="399"/>
    </location>
</feature>
<evidence type="ECO:0000256" key="8">
    <source>
        <dbReference type="SAM" id="Phobius"/>
    </source>
</evidence>
<reference evidence="10 11" key="1">
    <citation type="journal article" date="2011" name="Proc. Natl. Acad. Sci. U.S.A.">
        <title>Genome and transcriptome analyses of the mountain pine beetle-fungal symbiont Grosmannia clavigera, a lodgepole pine pathogen.</title>
        <authorList>
            <person name="DiGuistini S."/>
            <person name="Wang Y."/>
            <person name="Liao N.Y."/>
            <person name="Taylor G."/>
            <person name="Tanguay P."/>
            <person name="Feau N."/>
            <person name="Henrissat B."/>
            <person name="Chan S.K."/>
            <person name="Hesse-Orce U."/>
            <person name="Alamouti S.M."/>
            <person name="Tsui C.K.M."/>
            <person name="Docking R.T."/>
            <person name="Levasseur A."/>
            <person name="Haridas S."/>
            <person name="Robertson G."/>
            <person name="Birol I."/>
            <person name="Holt R.A."/>
            <person name="Marra M.A."/>
            <person name="Hamelin R.C."/>
            <person name="Hirst M."/>
            <person name="Jones S.J.M."/>
            <person name="Bohlmann J."/>
            <person name="Breuil C."/>
        </authorList>
    </citation>
    <scope>NUCLEOTIDE SEQUENCE [LARGE SCALE GENOMIC DNA]</scope>
    <source>
        <strain evidence="11">kw1407 / UAMH 11150</strain>
    </source>
</reference>
<dbReference type="InterPro" id="IPR036259">
    <property type="entry name" value="MFS_trans_sf"/>
</dbReference>
<feature type="region of interest" description="Disordered" evidence="7">
    <location>
        <begin position="440"/>
        <end position="464"/>
    </location>
</feature>
<name>F0XQF0_GROCL</name>
<feature type="domain" description="Major facilitator superfamily (MFS) profile" evidence="9">
    <location>
        <begin position="55"/>
        <end position="464"/>
    </location>
</feature>
<evidence type="ECO:0000256" key="1">
    <source>
        <dbReference type="ARBA" id="ARBA00004141"/>
    </source>
</evidence>
<dbReference type="OrthoDB" id="3639251at2759"/>
<dbReference type="STRING" id="655863.F0XQF0"/>
<dbReference type="SUPFAM" id="SSF103473">
    <property type="entry name" value="MFS general substrate transporter"/>
    <property type="match status" value="1"/>
</dbReference>
<feature type="transmembrane region" description="Helical" evidence="8">
    <location>
        <begin position="280"/>
        <end position="300"/>
    </location>
</feature>
<evidence type="ECO:0000313" key="10">
    <source>
        <dbReference type="EMBL" id="EFX00070.1"/>
    </source>
</evidence>
<dbReference type="Pfam" id="PF07690">
    <property type="entry name" value="MFS_1"/>
    <property type="match status" value="1"/>
</dbReference>
<comment type="subcellular location">
    <subcellularLocation>
        <location evidence="1">Membrane</location>
        <topology evidence="1">Multi-pass membrane protein</topology>
    </subcellularLocation>
</comment>
<evidence type="ECO:0000256" key="5">
    <source>
        <dbReference type="ARBA" id="ARBA00023136"/>
    </source>
</evidence>
<evidence type="ECO:0000256" key="7">
    <source>
        <dbReference type="SAM" id="MobiDB-lite"/>
    </source>
</evidence>
<dbReference type="FunFam" id="1.20.1250.20:FF:000065">
    <property type="entry name" value="Putative MFS pantothenate transporter"/>
    <property type="match status" value="1"/>
</dbReference>
<feature type="transmembrane region" description="Helical" evidence="8">
    <location>
        <begin position="94"/>
        <end position="114"/>
    </location>
</feature>
<keyword evidence="5 8" id="KW-0472">Membrane</keyword>
<feature type="transmembrane region" description="Helical" evidence="8">
    <location>
        <begin position="345"/>
        <end position="366"/>
    </location>
</feature>
<dbReference type="InParanoid" id="F0XQF0"/>
<keyword evidence="11" id="KW-1185">Reference proteome</keyword>
<feature type="transmembrane region" description="Helical" evidence="8">
    <location>
        <begin position="152"/>
        <end position="171"/>
    </location>
</feature>
<keyword evidence="3 8" id="KW-0812">Transmembrane</keyword>
<evidence type="ECO:0000259" key="9">
    <source>
        <dbReference type="PROSITE" id="PS50850"/>
    </source>
</evidence>
<dbReference type="GO" id="GO:0016020">
    <property type="term" value="C:membrane"/>
    <property type="evidence" value="ECO:0007669"/>
    <property type="project" value="UniProtKB-SubCell"/>
</dbReference>
<sequence length="464" mass="51931">MAASDPYNVSKAPDATVVSSDGERSVESRSTSWLFFWKGPRSAEQKLLFKLDIFIMTWACYGYFIRLLDTSNMTNAYVSGMKEDLNIHKDEYNYFNTFWTIGYIVGMIPSQIIITRTRPSYWLPAAEVVWAIITFCFAAVKTVKQVYAMRFLIGLFESPFYVGAMTLLGNWYTPKELATRAGIFYSASFAANMFSGYLQAGVYHGLNGHGGLAGWRWLFILCGVITCPGAIWGFFVVPDSPYSTKVFYLSKEQVALAKERMVKLDRTGFEGINLKTFKSILMKLFVWVFVINYIFFAIYLKSLKRFSVEQINTLRNRTGVAFVVTLLNVIACSVLAAHPHTAGAFVGYILMAGTFVYGPLMISYLAETFSSLADERALILGIAQTLGATFTAWLPLQIFNTGTQGPLFHKGYLTVSIMSGCQAIGVLLMWYLGSKITRESREAADRQADLSPVEEKGEGRESFA</sequence>
<dbReference type="InterPro" id="IPR020846">
    <property type="entry name" value="MFS_dom"/>
</dbReference>
<dbReference type="EMBL" id="GL629801">
    <property type="protein sequence ID" value="EFX00070.1"/>
    <property type="molecule type" value="Genomic_DNA"/>
</dbReference>
<feature type="transmembrane region" description="Helical" evidence="8">
    <location>
        <begin position="215"/>
        <end position="235"/>
    </location>
</feature>
<feature type="transmembrane region" description="Helical" evidence="8">
    <location>
        <begin position="411"/>
        <end position="432"/>
    </location>
</feature>
<dbReference type="AlphaFoldDB" id="F0XQF0"/>
<proteinExistence type="inferred from homology"/>
<feature type="transmembrane region" description="Helical" evidence="8">
    <location>
        <begin position="320"/>
        <end position="339"/>
    </location>
</feature>
<dbReference type="PANTHER" id="PTHR43791:SF43">
    <property type="entry name" value="MAJOR FACILITATOR SUPERFAMILY (MFS) PROFILE DOMAIN-CONTAINING PROTEIN"/>
    <property type="match status" value="1"/>
</dbReference>
<dbReference type="Proteomes" id="UP000007796">
    <property type="component" value="Unassembled WGS sequence"/>
</dbReference>
<protein>
    <submittedName>
        <fullName evidence="10">Major facilitator superfamily transporter</fullName>
    </submittedName>
</protein>
<keyword evidence="2" id="KW-0813">Transport</keyword>
<dbReference type="Gene3D" id="1.20.1250.20">
    <property type="entry name" value="MFS general substrate transporter like domains"/>
    <property type="match status" value="1"/>
</dbReference>
<evidence type="ECO:0000313" key="11">
    <source>
        <dbReference type="Proteomes" id="UP000007796"/>
    </source>
</evidence>
<organism evidence="11">
    <name type="scientific">Grosmannia clavigera (strain kw1407 / UAMH 11150)</name>
    <name type="common">Blue stain fungus</name>
    <name type="synonym">Graphiocladiella clavigera</name>
    <dbReference type="NCBI Taxonomy" id="655863"/>
    <lineage>
        <taxon>Eukaryota</taxon>
        <taxon>Fungi</taxon>
        <taxon>Dikarya</taxon>
        <taxon>Ascomycota</taxon>
        <taxon>Pezizomycotina</taxon>
        <taxon>Sordariomycetes</taxon>
        <taxon>Sordariomycetidae</taxon>
        <taxon>Ophiostomatales</taxon>
        <taxon>Ophiostomataceae</taxon>
        <taxon>Leptographium</taxon>
    </lineage>
</organism>
<dbReference type="PROSITE" id="PS50850">
    <property type="entry name" value="MFS"/>
    <property type="match status" value="1"/>
</dbReference>
<dbReference type="HOGENOM" id="CLU_001265_4_2_1"/>
<keyword evidence="4 8" id="KW-1133">Transmembrane helix</keyword>
<evidence type="ECO:0000256" key="4">
    <source>
        <dbReference type="ARBA" id="ARBA00022989"/>
    </source>
</evidence>
<gene>
    <name evidence="10" type="ORF">CMQ_7072</name>
</gene>
<dbReference type="RefSeq" id="XP_014169552.1">
    <property type="nucleotide sequence ID" value="XM_014314077.1"/>
</dbReference>
<dbReference type="GO" id="GO:0022857">
    <property type="term" value="F:transmembrane transporter activity"/>
    <property type="evidence" value="ECO:0007669"/>
    <property type="project" value="InterPro"/>
</dbReference>